<sequence>MPRFEGAGRWVPPGAGLDGLRRAAQGCEGCDLYENATQTVFSSGSASARVVLIGEQPGDQEDRQGAPFVGPAGKLLDKALADAGIDRSDAYVTNAVKHFRFKQEGPGKRRIHQTPDAAQMTACRPWLAAELHIIDPDVIVLLGATAAKALLGPSFRVTRQRGRLIPRPPIDDETSRQNACYVATVHPSAVLRADDRDSAYAGLVSDLKVAAEVLG</sequence>
<dbReference type="InterPro" id="IPR036895">
    <property type="entry name" value="Uracil-DNA_glycosylase-like_sf"/>
</dbReference>
<evidence type="ECO:0000256" key="4">
    <source>
        <dbReference type="ARBA" id="ARBA00022723"/>
    </source>
</evidence>
<dbReference type="SMART" id="SM00987">
    <property type="entry name" value="UreE_C"/>
    <property type="match status" value="1"/>
</dbReference>
<dbReference type="Gene3D" id="3.40.470.10">
    <property type="entry name" value="Uracil-DNA glycosylase-like domain"/>
    <property type="match status" value="1"/>
</dbReference>
<dbReference type="GO" id="GO:0006281">
    <property type="term" value="P:DNA repair"/>
    <property type="evidence" value="ECO:0007669"/>
    <property type="project" value="UniProtKB-KW"/>
</dbReference>
<dbReference type="RefSeq" id="WP_285620366.1">
    <property type="nucleotide sequence ID" value="NZ_BSTJ01000003.1"/>
</dbReference>
<keyword evidence="8" id="KW-0411">Iron-sulfur</keyword>
<keyword evidence="3" id="KW-0004">4Fe-4S</keyword>
<accession>A0A9W6RII4</accession>
<dbReference type="SMART" id="SM00986">
    <property type="entry name" value="UDG"/>
    <property type="match status" value="1"/>
</dbReference>
<dbReference type="PANTHER" id="PTHR33693:SF9">
    <property type="entry name" value="TYPE-4 URACIL-DNA GLYCOSYLASE"/>
    <property type="match status" value="1"/>
</dbReference>
<evidence type="ECO:0000313" key="11">
    <source>
        <dbReference type="EMBL" id="GLY74515.1"/>
    </source>
</evidence>
<gene>
    <name evidence="11" type="ORF">Airi01_027820</name>
</gene>
<organism evidence="11 12">
    <name type="scientific">Actinoallomurus iriomotensis</name>
    <dbReference type="NCBI Taxonomy" id="478107"/>
    <lineage>
        <taxon>Bacteria</taxon>
        <taxon>Bacillati</taxon>
        <taxon>Actinomycetota</taxon>
        <taxon>Actinomycetes</taxon>
        <taxon>Streptosporangiales</taxon>
        <taxon>Thermomonosporaceae</taxon>
        <taxon>Actinoallomurus</taxon>
    </lineage>
</organism>
<comment type="similarity">
    <text evidence="1">Belongs to the uracil-DNA glycosylase (UDG) superfamily. Type 4 (UDGa) family.</text>
</comment>
<evidence type="ECO:0000256" key="8">
    <source>
        <dbReference type="ARBA" id="ARBA00023014"/>
    </source>
</evidence>
<comment type="caution">
    <text evidence="11">The sequence shown here is derived from an EMBL/GenBank/DDBJ whole genome shotgun (WGS) entry which is preliminary data.</text>
</comment>
<protein>
    <recommendedName>
        <fullName evidence="2">Type-4 uracil-DNA glycosylase</fullName>
    </recommendedName>
</protein>
<evidence type="ECO:0000259" key="10">
    <source>
        <dbReference type="SMART" id="SM00986"/>
    </source>
</evidence>
<dbReference type="InterPro" id="IPR051536">
    <property type="entry name" value="UDG_Type-4/5"/>
</dbReference>
<dbReference type="GO" id="GO:0097506">
    <property type="term" value="F:deaminated base DNA N-glycosylase activity"/>
    <property type="evidence" value="ECO:0007669"/>
    <property type="project" value="UniProtKB-ARBA"/>
</dbReference>
<dbReference type="InterPro" id="IPR005273">
    <property type="entry name" value="Ura-DNA_glyco_family4"/>
</dbReference>
<evidence type="ECO:0000256" key="3">
    <source>
        <dbReference type="ARBA" id="ARBA00022485"/>
    </source>
</evidence>
<keyword evidence="6" id="KW-0378">Hydrolase</keyword>
<dbReference type="InterPro" id="IPR005122">
    <property type="entry name" value="Uracil-DNA_glycosylase-like"/>
</dbReference>
<name>A0A9W6RII4_9ACTN</name>
<feature type="domain" description="Uracil-DNA glycosylase-like" evidence="10">
    <location>
        <begin position="41"/>
        <end position="208"/>
    </location>
</feature>
<dbReference type="EMBL" id="BSTJ01000003">
    <property type="protein sequence ID" value="GLY74515.1"/>
    <property type="molecule type" value="Genomic_DNA"/>
</dbReference>
<dbReference type="GO" id="GO:0046872">
    <property type="term" value="F:metal ion binding"/>
    <property type="evidence" value="ECO:0007669"/>
    <property type="project" value="UniProtKB-KW"/>
</dbReference>
<evidence type="ECO:0000256" key="6">
    <source>
        <dbReference type="ARBA" id="ARBA00022801"/>
    </source>
</evidence>
<proteinExistence type="inferred from homology"/>
<keyword evidence="5" id="KW-0227">DNA damage</keyword>
<dbReference type="CDD" id="cd10030">
    <property type="entry name" value="UDG-F4_TTUDGA_SPO1dp_like"/>
    <property type="match status" value="1"/>
</dbReference>
<dbReference type="Pfam" id="PF03167">
    <property type="entry name" value="UDG"/>
    <property type="match status" value="1"/>
</dbReference>
<dbReference type="GO" id="GO:0051539">
    <property type="term" value="F:4 iron, 4 sulfur cluster binding"/>
    <property type="evidence" value="ECO:0007669"/>
    <property type="project" value="UniProtKB-KW"/>
</dbReference>
<evidence type="ECO:0000256" key="7">
    <source>
        <dbReference type="ARBA" id="ARBA00023004"/>
    </source>
</evidence>
<reference evidence="11" key="1">
    <citation type="submission" date="2023-03" db="EMBL/GenBank/DDBJ databases">
        <title>Actinoallomurus iriomotensis NBRC 103681.</title>
        <authorList>
            <person name="Ichikawa N."/>
            <person name="Sato H."/>
            <person name="Tonouchi N."/>
        </authorList>
    </citation>
    <scope>NUCLEOTIDE SEQUENCE</scope>
    <source>
        <strain evidence="11">NBRC 103681</strain>
    </source>
</reference>
<keyword evidence="7" id="KW-0408">Iron</keyword>
<dbReference type="PANTHER" id="PTHR33693">
    <property type="entry name" value="TYPE-5 URACIL-DNA GLYCOSYLASE"/>
    <property type="match status" value="1"/>
</dbReference>
<dbReference type="SUPFAM" id="SSF52141">
    <property type="entry name" value="Uracil-DNA glycosylase-like"/>
    <property type="match status" value="1"/>
</dbReference>
<dbReference type="NCBIfam" id="TIGR03914">
    <property type="entry name" value="UDG_fam_dom"/>
    <property type="match status" value="1"/>
</dbReference>
<evidence type="ECO:0000313" key="12">
    <source>
        <dbReference type="Proteomes" id="UP001165135"/>
    </source>
</evidence>
<evidence type="ECO:0000256" key="1">
    <source>
        <dbReference type="ARBA" id="ARBA00006521"/>
    </source>
</evidence>
<dbReference type="Proteomes" id="UP001165135">
    <property type="component" value="Unassembled WGS sequence"/>
</dbReference>
<evidence type="ECO:0000256" key="5">
    <source>
        <dbReference type="ARBA" id="ARBA00022763"/>
    </source>
</evidence>
<keyword evidence="4" id="KW-0479">Metal-binding</keyword>
<keyword evidence="9" id="KW-0234">DNA repair</keyword>
<evidence type="ECO:0000256" key="9">
    <source>
        <dbReference type="ARBA" id="ARBA00023204"/>
    </source>
</evidence>
<dbReference type="AlphaFoldDB" id="A0A9W6RII4"/>
<evidence type="ECO:0000256" key="2">
    <source>
        <dbReference type="ARBA" id="ARBA00019403"/>
    </source>
</evidence>
<dbReference type="NCBIfam" id="TIGR00758">
    <property type="entry name" value="UDG_fam4"/>
    <property type="match status" value="1"/>
</dbReference>